<accession>A0ABR1BSL1</accession>
<evidence type="ECO:0000313" key="1">
    <source>
        <dbReference type="EMBL" id="KAK6729377.1"/>
    </source>
</evidence>
<keyword evidence="2" id="KW-1185">Reference proteome</keyword>
<comment type="caution">
    <text evidence="1">The sequence shown here is derived from an EMBL/GenBank/DDBJ whole genome shotgun (WGS) entry which is preliminary data.</text>
</comment>
<organism evidence="1 2">
    <name type="scientific">Necator americanus</name>
    <name type="common">Human hookworm</name>
    <dbReference type="NCBI Taxonomy" id="51031"/>
    <lineage>
        <taxon>Eukaryota</taxon>
        <taxon>Metazoa</taxon>
        <taxon>Ecdysozoa</taxon>
        <taxon>Nematoda</taxon>
        <taxon>Chromadorea</taxon>
        <taxon>Rhabditida</taxon>
        <taxon>Rhabditina</taxon>
        <taxon>Rhabditomorpha</taxon>
        <taxon>Strongyloidea</taxon>
        <taxon>Ancylostomatidae</taxon>
        <taxon>Bunostominae</taxon>
        <taxon>Necator</taxon>
    </lineage>
</organism>
<evidence type="ECO:0000313" key="2">
    <source>
        <dbReference type="Proteomes" id="UP001303046"/>
    </source>
</evidence>
<gene>
    <name evidence="1" type="primary">Necator_chrI.g2563</name>
    <name evidence="1" type="ORF">RB195_006435</name>
</gene>
<protein>
    <submittedName>
        <fullName evidence="1">Uncharacterized protein</fullName>
    </submittedName>
</protein>
<reference evidence="1 2" key="1">
    <citation type="submission" date="2023-08" db="EMBL/GenBank/DDBJ databases">
        <title>A Necator americanus chromosomal reference genome.</title>
        <authorList>
            <person name="Ilik V."/>
            <person name="Petrzelkova K.J."/>
            <person name="Pardy F."/>
            <person name="Fuh T."/>
            <person name="Niatou-Singa F.S."/>
            <person name="Gouil Q."/>
            <person name="Baker L."/>
            <person name="Ritchie M.E."/>
            <person name="Jex A.R."/>
            <person name="Gazzola D."/>
            <person name="Li H."/>
            <person name="Toshio Fujiwara R."/>
            <person name="Zhan B."/>
            <person name="Aroian R.V."/>
            <person name="Pafco B."/>
            <person name="Schwarz E.M."/>
        </authorList>
    </citation>
    <scope>NUCLEOTIDE SEQUENCE [LARGE SCALE GENOMIC DNA]</scope>
    <source>
        <strain evidence="1 2">Aroian</strain>
        <tissue evidence="1">Whole animal</tissue>
    </source>
</reference>
<dbReference type="Proteomes" id="UP001303046">
    <property type="component" value="Unassembled WGS sequence"/>
</dbReference>
<dbReference type="EMBL" id="JAVFWL010000001">
    <property type="protein sequence ID" value="KAK6729377.1"/>
    <property type="molecule type" value="Genomic_DNA"/>
</dbReference>
<name>A0ABR1BSL1_NECAM</name>
<sequence>MDYFYVMNKWIKNNGFIEDQITQFPAGITKSNVSRREEREIGLLEPTKSDYFDQQPKKAAHFKHGNSFLREPLAQMRKKDAFLYKYGFGSRESLWVTRSIRAAKDPTGTSGQTLFQLENLQQKLEKSPSIRRCIIACEAWHRELPVDTERPKYVNKVPVVKANVMQSSCQRFHARSILMAHLGCAMAEF</sequence>
<proteinExistence type="predicted"/>